<dbReference type="InterPro" id="IPR016188">
    <property type="entry name" value="PurM-like_N"/>
</dbReference>
<dbReference type="GO" id="GO:0051604">
    <property type="term" value="P:protein maturation"/>
    <property type="evidence" value="ECO:0007669"/>
    <property type="project" value="TreeGrafter"/>
</dbReference>
<dbReference type="STRING" id="1515746.HR45_03400"/>
<dbReference type="InterPro" id="IPR036676">
    <property type="entry name" value="PurM-like_C_sf"/>
</dbReference>
<dbReference type="InterPro" id="IPR010918">
    <property type="entry name" value="PurM-like_C_dom"/>
</dbReference>
<dbReference type="RefSeq" id="WP_037439715.1">
    <property type="nucleotide sequence ID" value="NZ_JPEO01000002.1"/>
</dbReference>
<dbReference type="PANTHER" id="PTHR30303">
    <property type="entry name" value="HYDROGENASE ISOENZYMES FORMATION PROTEIN HYPE"/>
    <property type="match status" value="1"/>
</dbReference>
<dbReference type="InterPro" id="IPR011854">
    <property type="entry name" value="HypE"/>
</dbReference>
<dbReference type="EMBL" id="JPEO01000002">
    <property type="protein sequence ID" value="KFZ38487.1"/>
    <property type="molecule type" value="Genomic_DNA"/>
</dbReference>
<dbReference type="CDD" id="cd02197">
    <property type="entry name" value="HypE"/>
    <property type="match status" value="1"/>
</dbReference>
<keyword evidence="5" id="KW-1185">Reference proteome</keyword>
<dbReference type="Gene3D" id="3.90.650.10">
    <property type="entry name" value="PurM-like C-terminal domain"/>
    <property type="match status" value="1"/>
</dbReference>
<comment type="similarity">
    <text evidence="1">Belongs to the HypE family.</text>
</comment>
<protein>
    <submittedName>
        <fullName evidence="4">Hydrogenase assembly protein HupF</fullName>
    </submittedName>
</protein>
<dbReference type="Proteomes" id="UP000029264">
    <property type="component" value="Unassembled WGS sequence"/>
</dbReference>
<dbReference type="Gene3D" id="3.30.1330.10">
    <property type="entry name" value="PurM-like, N-terminal domain"/>
    <property type="match status" value="1"/>
</dbReference>
<sequence>MAKPTQIQLSHGGGGREMAELIGKLFFDAFDNPILRKEEDAAALNLNGATAFTTDSFTVAPLFFQGGNIGKLAIAGTVNDLAMMGAEPQYLSCGFIIEEGFELEQLKTIVNSMAAELQKSGAKIVCGDTKVVPKGCADGLFINTTGVGRIVKPGISVSAIQPGDAVILSRDIGRHGAAILTAREGLELDSELTSDCATLWPVVERLIAANLDIHAMRDATRGGIAAVLNEWSKAANVGIDIEEKNIPVCDEVRGVCELYGFEPWDLANEGTFVIALPQQAAEAAVEIMLRFCGCQDATIIGTVSDAHAGKVVLQSPWGSKRYLELPQGELLPRIC</sequence>
<comment type="caution">
    <text evidence="4">The sequence shown here is derived from an EMBL/GenBank/DDBJ whole genome shotgun (WGS) entry which is preliminary data.</text>
</comment>
<evidence type="ECO:0000313" key="4">
    <source>
        <dbReference type="EMBL" id="KFZ38487.1"/>
    </source>
</evidence>
<evidence type="ECO:0000256" key="1">
    <source>
        <dbReference type="ARBA" id="ARBA00006243"/>
    </source>
</evidence>
<evidence type="ECO:0000259" key="3">
    <source>
        <dbReference type="Pfam" id="PF02769"/>
    </source>
</evidence>
<dbReference type="Pfam" id="PF00586">
    <property type="entry name" value="AIRS"/>
    <property type="match status" value="1"/>
</dbReference>
<dbReference type="AlphaFoldDB" id="A0A094JH00"/>
<name>A0A094JH00_9GAMM</name>
<dbReference type="eggNOG" id="COG0309">
    <property type="taxonomic scope" value="Bacteria"/>
</dbReference>
<gene>
    <name evidence="4" type="ORF">HR45_03400</name>
</gene>
<dbReference type="Pfam" id="PF02769">
    <property type="entry name" value="AIRS_C"/>
    <property type="match status" value="1"/>
</dbReference>
<dbReference type="PANTHER" id="PTHR30303:SF0">
    <property type="entry name" value="CARBAMOYL DEHYDRATASE HYPE"/>
    <property type="match status" value="1"/>
</dbReference>
<dbReference type="InterPro" id="IPR036921">
    <property type="entry name" value="PurM-like_N_sf"/>
</dbReference>
<feature type="domain" description="PurM-like N-terminal" evidence="2">
    <location>
        <begin position="39"/>
        <end position="150"/>
    </location>
</feature>
<proteinExistence type="inferred from homology"/>
<dbReference type="PIRSF" id="PIRSF005644">
    <property type="entry name" value="Hdrgns_mtr_HypE"/>
    <property type="match status" value="1"/>
</dbReference>
<dbReference type="SUPFAM" id="SSF56042">
    <property type="entry name" value="PurM C-terminal domain-like"/>
    <property type="match status" value="1"/>
</dbReference>
<reference evidence="4 5" key="1">
    <citation type="submission" date="2014-06" db="EMBL/GenBank/DDBJ databases">
        <title>Shewanella sp. YQH10.</title>
        <authorList>
            <person name="Liu Y."/>
            <person name="Zeng R."/>
        </authorList>
    </citation>
    <scope>NUCLEOTIDE SEQUENCE [LARGE SCALE GENOMIC DNA]</scope>
    <source>
        <strain evidence="4 5">YQH10</strain>
    </source>
</reference>
<accession>A0A094JH00</accession>
<evidence type="ECO:0000313" key="5">
    <source>
        <dbReference type="Proteomes" id="UP000029264"/>
    </source>
</evidence>
<dbReference type="NCBIfam" id="TIGR02124">
    <property type="entry name" value="hypE"/>
    <property type="match status" value="1"/>
</dbReference>
<organism evidence="4 5">
    <name type="scientific">Shewanella mangrovi</name>
    <dbReference type="NCBI Taxonomy" id="1515746"/>
    <lineage>
        <taxon>Bacteria</taxon>
        <taxon>Pseudomonadati</taxon>
        <taxon>Pseudomonadota</taxon>
        <taxon>Gammaproteobacteria</taxon>
        <taxon>Alteromonadales</taxon>
        <taxon>Shewanellaceae</taxon>
        <taxon>Shewanella</taxon>
    </lineage>
</organism>
<feature type="domain" description="PurM-like C-terminal" evidence="3">
    <location>
        <begin position="161"/>
        <end position="312"/>
    </location>
</feature>
<dbReference type="OrthoDB" id="9801934at2"/>
<dbReference type="SUPFAM" id="SSF55326">
    <property type="entry name" value="PurM N-terminal domain-like"/>
    <property type="match status" value="1"/>
</dbReference>
<evidence type="ECO:0000259" key="2">
    <source>
        <dbReference type="Pfam" id="PF00586"/>
    </source>
</evidence>